<dbReference type="GO" id="GO:0004601">
    <property type="term" value="F:peroxidase activity"/>
    <property type="evidence" value="ECO:0007669"/>
    <property type="project" value="InterPro"/>
</dbReference>
<name>A0A0C9TLL5_SPHS4</name>
<dbReference type="Proteomes" id="UP000054279">
    <property type="component" value="Unassembled WGS sequence"/>
</dbReference>
<dbReference type="InterPro" id="IPR036851">
    <property type="entry name" value="Chloroperoxidase-like_sf"/>
</dbReference>
<reference evidence="1 2" key="1">
    <citation type="submission" date="2014-06" db="EMBL/GenBank/DDBJ databases">
        <title>Evolutionary Origins and Diversification of the Mycorrhizal Mutualists.</title>
        <authorList>
            <consortium name="DOE Joint Genome Institute"/>
            <consortium name="Mycorrhizal Genomics Consortium"/>
            <person name="Kohler A."/>
            <person name="Kuo A."/>
            <person name="Nagy L.G."/>
            <person name="Floudas D."/>
            <person name="Copeland A."/>
            <person name="Barry K.W."/>
            <person name="Cichocki N."/>
            <person name="Veneault-Fourrey C."/>
            <person name="LaButti K."/>
            <person name="Lindquist E.A."/>
            <person name="Lipzen A."/>
            <person name="Lundell T."/>
            <person name="Morin E."/>
            <person name="Murat C."/>
            <person name="Riley R."/>
            <person name="Ohm R."/>
            <person name="Sun H."/>
            <person name="Tunlid A."/>
            <person name="Henrissat B."/>
            <person name="Grigoriev I.V."/>
            <person name="Hibbett D.S."/>
            <person name="Martin F."/>
        </authorList>
    </citation>
    <scope>NUCLEOTIDE SEQUENCE [LARGE SCALE GENOMIC DNA]</scope>
    <source>
        <strain evidence="1 2">SS14</strain>
    </source>
</reference>
<protein>
    <submittedName>
        <fullName evidence="1">Uncharacterized protein</fullName>
    </submittedName>
</protein>
<keyword evidence="2" id="KW-1185">Reference proteome</keyword>
<dbReference type="Gene3D" id="1.10.489.10">
    <property type="entry name" value="Chloroperoxidase-like"/>
    <property type="match status" value="1"/>
</dbReference>
<sequence>MAGWIPRNDQFAQSITTNSNFTFVAPRSFTTFKESVFPLLFFVDGHKSDGQLSSDVACSFFHPNGFISMLDLTTAIGDVFAVHPTQPESNQGGINNYVVDPSSPSFMSPNTTCGLYKVFTSTILKSLYPNPTSFFKEALNTNLGFSILLSQKKQVVPRYSLSANDYLIDFLR</sequence>
<dbReference type="AlphaFoldDB" id="A0A0C9TLL5"/>
<organism evidence="1 2">
    <name type="scientific">Sphaerobolus stellatus (strain SS14)</name>
    <dbReference type="NCBI Taxonomy" id="990650"/>
    <lineage>
        <taxon>Eukaryota</taxon>
        <taxon>Fungi</taxon>
        <taxon>Dikarya</taxon>
        <taxon>Basidiomycota</taxon>
        <taxon>Agaricomycotina</taxon>
        <taxon>Agaricomycetes</taxon>
        <taxon>Phallomycetidae</taxon>
        <taxon>Geastrales</taxon>
        <taxon>Sphaerobolaceae</taxon>
        <taxon>Sphaerobolus</taxon>
    </lineage>
</organism>
<evidence type="ECO:0000313" key="1">
    <source>
        <dbReference type="EMBL" id="KIJ30788.1"/>
    </source>
</evidence>
<gene>
    <name evidence="1" type="ORF">M422DRAFT_267618</name>
</gene>
<dbReference type="EMBL" id="KN837254">
    <property type="protein sequence ID" value="KIJ30788.1"/>
    <property type="molecule type" value="Genomic_DNA"/>
</dbReference>
<proteinExistence type="predicted"/>
<evidence type="ECO:0000313" key="2">
    <source>
        <dbReference type="Proteomes" id="UP000054279"/>
    </source>
</evidence>
<accession>A0A0C9TLL5</accession>
<dbReference type="HOGENOM" id="CLU_1556245_0_0_1"/>